<reference evidence="2 3" key="1">
    <citation type="journal article" date="2018" name="New Phytol.">
        <title>Phylogenomics of Endogonaceae and evolution of mycorrhizas within Mucoromycota.</title>
        <authorList>
            <person name="Chang Y."/>
            <person name="Desiro A."/>
            <person name="Na H."/>
            <person name="Sandor L."/>
            <person name="Lipzen A."/>
            <person name="Clum A."/>
            <person name="Barry K."/>
            <person name="Grigoriev I.V."/>
            <person name="Martin F.M."/>
            <person name="Stajich J.E."/>
            <person name="Smith M.E."/>
            <person name="Bonito G."/>
            <person name="Spatafora J.W."/>
        </authorList>
    </citation>
    <scope>NUCLEOTIDE SEQUENCE [LARGE SCALE GENOMIC DNA]</scope>
    <source>
        <strain evidence="2 3">GMNB39</strain>
    </source>
</reference>
<sequence length="122" mass="13230">MNSFAWFCAFVLIAASMVNAISCPPGQYPTTGVVEIYPPIDPIPKNTCVAITCQFPGEAVSDGNIWWDKFTYKGVTGYASDSKFNTGPSNPTPGIPRCCFNTFRSTGSIKVYQKPDNSSKVT</sequence>
<dbReference type="EMBL" id="RBNI01027179">
    <property type="protein sequence ID" value="RUO95652.1"/>
    <property type="molecule type" value="Genomic_DNA"/>
</dbReference>
<proteinExistence type="predicted"/>
<protein>
    <recommendedName>
        <fullName evidence="4">Ig-like domain-containing protein</fullName>
    </recommendedName>
</protein>
<organism evidence="2 3">
    <name type="scientific">Jimgerdemannia flammicorona</name>
    <dbReference type="NCBI Taxonomy" id="994334"/>
    <lineage>
        <taxon>Eukaryota</taxon>
        <taxon>Fungi</taxon>
        <taxon>Fungi incertae sedis</taxon>
        <taxon>Mucoromycota</taxon>
        <taxon>Mucoromycotina</taxon>
        <taxon>Endogonomycetes</taxon>
        <taxon>Endogonales</taxon>
        <taxon>Endogonaceae</taxon>
        <taxon>Jimgerdemannia</taxon>
    </lineage>
</organism>
<name>A0A432ZYR8_9FUNG</name>
<feature type="non-terminal residue" evidence="2">
    <location>
        <position position="122"/>
    </location>
</feature>
<comment type="caution">
    <text evidence="2">The sequence shown here is derived from an EMBL/GenBank/DDBJ whole genome shotgun (WGS) entry which is preliminary data.</text>
</comment>
<accession>A0A432ZYR8</accession>
<evidence type="ECO:0000256" key="1">
    <source>
        <dbReference type="SAM" id="SignalP"/>
    </source>
</evidence>
<feature type="chain" id="PRO_5019343847" description="Ig-like domain-containing protein" evidence="1">
    <location>
        <begin position="21"/>
        <end position="122"/>
    </location>
</feature>
<evidence type="ECO:0000313" key="3">
    <source>
        <dbReference type="Proteomes" id="UP000268093"/>
    </source>
</evidence>
<keyword evidence="1" id="KW-0732">Signal</keyword>
<evidence type="ECO:0000313" key="2">
    <source>
        <dbReference type="EMBL" id="RUO95652.1"/>
    </source>
</evidence>
<gene>
    <name evidence="2" type="ORF">BC936DRAFT_143521</name>
</gene>
<feature type="signal peptide" evidence="1">
    <location>
        <begin position="1"/>
        <end position="20"/>
    </location>
</feature>
<dbReference type="Proteomes" id="UP000268093">
    <property type="component" value="Unassembled WGS sequence"/>
</dbReference>
<keyword evidence="3" id="KW-1185">Reference proteome</keyword>
<evidence type="ECO:0008006" key="4">
    <source>
        <dbReference type="Google" id="ProtNLM"/>
    </source>
</evidence>
<dbReference type="AlphaFoldDB" id="A0A432ZYR8"/>